<gene>
    <name evidence="1" type="ORF">LCGC14_3157400</name>
</gene>
<sequence length="105" mass="11464">MTGHTPGPWKIEPECAYGWDIYSGEYPKRLWVADAKSPHNSKGFPPREEGLANAHLIAAAPELLTALKLVRSMVGAPHDFTIADIWNAQKKADEVIAKAEAAKVT</sequence>
<feature type="non-terminal residue" evidence="1">
    <location>
        <position position="105"/>
    </location>
</feature>
<dbReference type="EMBL" id="LAZR01069689">
    <property type="protein sequence ID" value="KKK47217.1"/>
    <property type="molecule type" value="Genomic_DNA"/>
</dbReference>
<proteinExistence type="predicted"/>
<dbReference type="AlphaFoldDB" id="A0A0F8VSB6"/>
<organism evidence="1">
    <name type="scientific">marine sediment metagenome</name>
    <dbReference type="NCBI Taxonomy" id="412755"/>
    <lineage>
        <taxon>unclassified sequences</taxon>
        <taxon>metagenomes</taxon>
        <taxon>ecological metagenomes</taxon>
    </lineage>
</organism>
<comment type="caution">
    <text evidence="1">The sequence shown here is derived from an EMBL/GenBank/DDBJ whole genome shotgun (WGS) entry which is preliminary data.</text>
</comment>
<reference evidence="1" key="1">
    <citation type="journal article" date="2015" name="Nature">
        <title>Complex archaea that bridge the gap between prokaryotes and eukaryotes.</title>
        <authorList>
            <person name="Spang A."/>
            <person name="Saw J.H."/>
            <person name="Jorgensen S.L."/>
            <person name="Zaremba-Niedzwiedzka K."/>
            <person name="Martijn J."/>
            <person name="Lind A.E."/>
            <person name="van Eijk R."/>
            <person name="Schleper C."/>
            <person name="Guy L."/>
            <person name="Ettema T.J."/>
        </authorList>
    </citation>
    <scope>NUCLEOTIDE SEQUENCE</scope>
</reference>
<accession>A0A0F8VSB6</accession>
<name>A0A0F8VSB6_9ZZZZ</name>
<evidence type="ECO:0000313" key="1">
    <source>
        <dbReference type="EMBL" id="KKK47217.1"/>
    </source>
</evidence>
<protein>
    <submittedName>
        <fullName evidence="1">Uncharacterized protein</fullName>
    </submittedName>
</protein>